<evidence type="ECO:0000313" key="1">
    <source>
        <dbReference type="EMBL" id="AGQ19647.1"/>
    </source>
</evidence>
<sequence length="176" mass="20322">MTKWIISSFSFLIFATVLFINLQNNSEINDEFNTNLANVTNEEMESVIDQNPDIYPMRMALANRYFDDLDYSQALPHYMYIAENSADNELKSFALAQIGWMVYESNNLDVATTYLNESLRINSESLVAKSYLGIIYIQDPAKQNEGLEILNSVIQSNKLSKEDRNFIVEILENYEK</sequence>
<name>S5DXD3_9ACTN</name>
<dbReference type="Gene3D" id="1.25.40.10">
    <property type="entry name" value="Tetratricopeptide repeat domain"/>
    <property type="match status" value="1"/>
</dbReference>
<dbReference type="InterPro" id="IPR011990">
    <property type="entry name" value="TPR-like_helical_dom_sf"/>
</dbReference>
<dbReference type="AlphaFoldDB" id="S5DXD3"/>
<proteinExistence type="predicted"/>
<reference evidence="1" key="1">
    <citation type="journal article" date="2013" name="Sci. Rep.">
        <title>Metagenomics uncovers a new group of low GC and ultra-small marine Actinobacteria.</title>
        <authorList>
            <person name="Ghai R."/>
            <person name="Mizuno C.M."/>
            <person name="Picazo A."/>
            <person name="Camacho A."/>
            <person name="Rodriguez-Valera F."/>
        </authorList>
    </citation>
    <scope>NUCLEOTIDE SEQUENCE</scope>
</reference>
<protein>
    <submittedName>
        <fullName evidence="1">MedDCM-OCT-S40-C26-cds9</fullName>
    </submittedName>
</protein>
<organism evidence="1">
    <name type="scientific">Candidatus Actinomarina minuta</name>
    <dbReference type="NCBI Taxonomy" id="1389454"/>
    <lineage>
        <taxon>Bacteria</taxon>
        <taxon>Bacillati</taxon>
        <taxon>Actinomycetota</taxon>
        <taxon>Actinomycetes</taxon>
        <taxon>Candidatus Actinomarinidae</taxon>
        <taxon>Candidatus Actinomarinales</taxon>
        <taxon>Candidatus Actinomarineae</taxon>
        <taxon>Candidatus Actinomarinaceae</taxon>
        <taxon>Candidatus Actinomarina</taxon>
    </lineage>
</organism>
<dbReference type="SUPFAM" id="SSF48452">
    <property type="entry name" value="TPR-like"/>
    <property type="match status" value="1"/>
</dbReference>
<accession>S5DXD3</accession>
<dbReference type="EMBL" id="KC811139">
    <property type="protein sequence ID" value="AGQ19647.1"/>
    <property type="molecule type" value="Genomic_DNA"/>
</dbReference>